<dbReference type="InterPro" id="IPR000873">
    <property type="entry name" value="AMP-dep_synth/lig_dom"/>
</dbReference>
<keyword evidence="3" id="KW-0547">Nucleotide-binding</keyword>
<dbReference type="Pfam" id="PF13193">
    <property type="entry name" value="AMP-binding_C"/>
    <property type="match status" value="1"/>
</dbReference>
<keyword evidence="2 10" id="KW-0436">Ligase</keyword>
<evidence type="ECO:0000313" key="10">
    <source>
        <dbReference type="EMBL" id="MBB2160656.1"/>
    </source>
</evidence>
<dbReference type="PANTHER" id="PTHR24095">
    <property type="entry name" value="ACETYL-COENZYME A SYNTHETASE"/>
    <property type="match status" value="1"/>
</dbReference>
<organism evidence="10 11">
    <name type="scientific">Gluconacetobacter sacchari</name>
    <dbReference type="NCBI Taxonomy" id="92759"/>
    <lineage>
        <taxon>Bacteria</taxon>
        <taxon>Pseudomonadati</taxon>
        <taxon>Pseudomonadota</taxon>
        <taxon>Alphaproteobacteria</taxon>
        <taxon>Acetobacterales</taxon>
        <taxon>Acetobacteraceae</taxon>
        <taxon>Gluconacetobacter</taxon>
    </lineage>
</organism>
<protein>
    <recommendedName>
        <fullName evidence="6">Acetate--CoA ligase</fullName>
        <ecNumber evidence="6">6.2.1.1</ecNumber>
    </recommendedName>
</protein>
<sequence>MAFPLVSTLGEYHGRRDEARGDPERYWLRCAGALDWIAQPTHAVDANGTWFPDGRLNASVNCLDRHLETHGDATAMIWQGEEEDDVLHLSYRQLLAQVCRMANVLRDHGVAPGDRVAIHLPGVPEGVIAMLACARIGAIHVVLFGGFSPEAIADRLADSGAGVIITADVGRRGAKRIPFKATIDAALDHGASLPIRHVFVVSVTSETIPMTDGRDRFLSPLLSVASALCDPEAMEANAPLFLLYTSGSTGKPKGIVHGTGGYLLWAAYTHALVFAHAPGDIFWCTADIGWITGHSYVVYGPLANGGTILLFEGMPSHPHPGRWWRVIEKHRVTGFYTSPTAIRALMAEGDAVPERHDLSSLRVLGSVGEPISQEAWGWFHATIGGGRCPLADTWWQTETGGIMISLVPGAIEARPGAATFPLPGVTALLLDASGTILEGEAEGMLCIAGSWPGRALGIWGNEAHFHATYLRPFPGFYFTGDGARRDRDGYFWLTGRVDDVINVSGHRIGSAEIEDALAAEPAIAESAAVGVPHALKGQAIVVFVVSNGPAPDDILSRVARAISTRLGRYAAPERVYVVPDLPRTRSGKIVRRLMRKIASGDTEGFGDLSTLANPTAVATLIATVRPHTCVT</sequence>
<dbReference type="GO" id="GO:0019427">
    <property type="term" value="P:acetyl-CoA biosynthetic process from acetate"/>
    <property type="evidence" value="ECO:0007669"/>
    <property type="project" value="UniProtKB-UniRule"/>
</dbReference>
<dbReference type="Pfam" id="PF16177">
    <property type="entry name" value="ACAS_N"/>
    <property type="match status" value="1"/>
</dbReference>
<evidence type="ECO:0000313" key="11">
    <source>
        <dbReference type="Proteomes" id="UP000589085"/>
    </source>
</evidence>
<keyword evidence="4" id="KW-0067">ATP-binding</keyword>
<dbReference type="GO" id="GO:0003987">
    <property type="term" value="F:acetate-CoA ligase activity"/>
    <property type="evidence" value="ECO:0007669"/>
    <property type="project" value="UniProtKB-UniRule"/>
</dbReference>
<gene>
    <name evidence="10" type="primary">acs</name>
    <name evidence="10" type="ORF">HLH48_10775</name>
</gene>
<dbReference type="NCBIfam" id="TIGR02188">
    <property type="entry name" value="Ac_CoA_lig_AcsA"/>
    <property type="match status" value="1"/>
</dbReference>
<dbReference type="InterPro" id="IPR042099">
    <property type="entry name" value="ANL_N_sf"/>
</dbReference>
<dbReference type="EC" id="6.2.1.1" evidence="6"/>
<dbReference type="GO" id="GO:0005524">
    <property type="term" value="F:ATP binding"/>
    <property type="evidence" value="ECO:0007669"/>
    <property type="project" value="UniProtKB-KW"/>
</dbReference>
<dbReference type="PROSITE" id="PS00455">
    <property type="entry name" value="AMP_BINDING"/>
    <property type="match status" value="1"/>
</dbReference>
<feature type="domain" description="Acetyl-coenzyme A synthetase N-terminal" evidence="9">
    <location>
        <begin position="16"/>
        <end position="62"/>
    </location>
</feature>
<evidence type="ECO:0000259" key="7">
    <source>
        <dbReference type="Pfam" id="PF00501"/>
    </source>
</evidence>
<feature type="domain" description="AMP-binding enzyme C-terminal" evidence="8">
    <location>
        <begin position="512"/>
        <end position="588"/>
    </location>
</feature>
<dbReference type="EMBL" id="JABEQJ010000012">
    <property type="protein sequence ID" value="MBB2160656.1"/>
    <property type="molecule type" value="Genomic_DNA"/>
</dbReference>
<dbReference type="Proteomes" id="UP000589085">
    <property type="component" value="Unassembled WGS sequence"/>
</dbReference>
<name>A0A7W4ID34_9PROT</name>
<evidence type="ECO:0000256" key="4">
    <source>
        <dbReference type="ARBA" id="ARBA00022840"/>
    </source>
</evidence>
<dbReference type="PANTHER" id="PTHR24095:SF14">
    <property type="entry name" value="ACETYL-COENZYME A SYNTHETASE 1"/>
    <property type="match status" value="1"/>
</dbReference>
<dbReference type="InterPro" id="IPR011904">
    <property type="entry name" value="Ac_CoA_lig"/>
</dbReference>
<evidence type="ECO:0000256" key="1">
    <source>
        <dbReference type="ARBA" id="ARBA00006432"/>
    </source>
</evidence>
<dbReference type="InterPro" id="IPR020845">
    <property type="entry name" value="AMP-binding_CS"/>
</dbReference>
<proteinExistence type="inferred from homology"/>
<dbReference type="AlphaFoldDB" id="A0A7W4ID34"/>
<dbReference type="RefSeq" id="WP_182997511.1">
    <property type="nucleotide sequence ID" value="NZ_JABEQJ010000012.1"/>
</dbReference>
<feature type="domain" description="AMP-dependent synthetase/ligase" evidence="7">
    <location>
        <begin position="64"/>
        <end position="451"/>
    </location>
</feature>
<dbReference type="Pfam" id="PF00501">
    <property type="entry name" value="AMP-binding"/>
    <property type="match status" value="1"/>
</dbReference>
<dbReference type="GO" id="GO:0016208">
    <property type="term" value="F:AMP binding"/>
    <property type="evidence" value="ECO:0007669"/>
    <property type="project" value="InterPro"/>
</dbReference>
<dbReference type="InterPro" id="IPR045851">
    <property type="entry name" value="AMP-bd_C_sf"/>
</dbReference>
<evidence type="ECO:0000256" key="5">
    <source>
        <dbReference type="ARBA" id="ARBA00022990"/>
    </source>
</evidence>
<evidence type="ECO:0000256" key="2">
    <source>
        <dbReference type="ARBA" id="ARBA00022598"/>
    </source>
</evidence>
<evidence type="ECO:0000259" key="8">
    <source>
        <dbReference type="Pfam" id="PF13193"/>
    </source>
</evidence>
<evidence type="ECO:0000259" key="9">
    <source>
        <dbReference type="Pfam" id="PF16177"/>
    </source>
</evidence>
<dbReference type="NCBIfam" id="NF001208">
    <property type="entry name" value="PRK00174.1"/>
    <property type="match status" value="1"/>
</dbReference>
<keyword evidence="5" id="KW-0007">Acetylation</keyword>
<dbReference type="SUPFAM" id="SSF56801">
    <property type="entry name" value="Acetyl-CoA synthetase-like"/>
    <property type="match status" value="1"/>
</dbReference>
<dbReference type="FunFam" id="3.40.50.12780:FF:000001">
    <property type="entry name" value="Acetyl-coenzyme A synthetase"/>
    <property type="match status" value="1"/>
</dbReference>
<evidence type="ECO:0000256" key="3">
    <source>
        <dbReference type="ARBA" id="ARBA00022741"/>
    </source>
</evidence>
<comment type="caution">
    <text evidence="10">The sequence shown here is derived from an EMBL/GenBank/DDBJ whole genome shotgun (WGS) entry which is preliminary data.</text>
</comment>
<accession>A0A7W4ID34</accession>
<dbReference type="Gene3D" id="3.30.300.30">
    <property type="match status" value="1"/>
</dbReference>
<dbReference type="InterPro" id="IPR025110">
    <property type="entry name" value="AMP-bd_C"/>
</dbReference>
<dbReference type="Gene3D" id="3.40.50.12780">
    <property type="entry name" value="N-terminal domain of ligase-like"/>
    <property type="match status" value="1"/>
</dbReference>
<reference evidence="10 11" key="1">
    <citation type="submission" date="2020-04" db="EMBL/GenBank/DDBJ databases">
        <title>Description of novel Gluconacetobacter.</title>
        <authorList>
            <person name="Sombolestani A."/>
        </authorList>
    </citation>
    <scope>NUCLEOTIDE SEQUENCE [LARGE SCALE GENOMIC DNA]</scope>
    <source>
        <strain evidence="10 11">LMG 19747</strain>
    </source>
</reference>
<dbReference type="InterPro" id="IPR032387">
    <property type="entry name" value="ACAS_N"/>
</dbReference>
<comment type="similarity">
    <text evidence="1">Belongs to the ATP-dependent AMP-binding enzyme family.</text>
</comment>
<evidence type="ECO:0000256" key="6">
    <source>
        <dbReference type="NCBIfam" id="TIGR02188"/>
    </source>
</evidence>